<keyword evidence="1" id="KW-0732">Signal</keyword>
<accession>A0A2S8GCV1</accession>
<evidence type="ECO:0000313" key="4">
    <source>
        <dbReference type="Proteomes" id="UP000237819"/>
    </source>
</evidence>
<dbReference type="AlphaFoldDB" id="A0A2S8GCV1"/>
<reference evidence="3 4" key="1">
    <citation type="submission" date="2018-02" db="EMBL/GenBank/DDBJ databases">
        <title>Comparative genomes isolates from brazilian mangrove.</title>
        <authorList>
            <person name="Araujo J.E."/>
            <person name="Taketani R.G."/>
            <person name="Silva M.C.P."/>
            <person name="Loureco M.V."/>
            <person name="Andreote F.D."/>
        </authorList>
    </citation>
    <scope>NUCLEOTIDE SEQUENCE [LARGE SCALE GENOMIC DNA]</scope>
    <source>
        <strain evidence="3 4">Nap-Phe MGV</strain>
    </source>
</reference>
<dbReference type="EMBL" id="PUHZ01000025">
    <property type="protein sequence ID" value="PQO42288.1"/>
    <property type="molecule type" value="Genomic_DNA"/>
</dbReference>
<evidence type="ECO:0000259" key="2">
    <source>
        <dbReference type="Pfam" id="PF13505"/>
    </source>
</evidence>
<protein>
    <recommendedName>
        <fullName evidence="2">Outer membrane protein beta-barrel domain-containing protein</fullName>
    </recommendedName>
</protein>
<dbReference type="InterPro" id="IPR011250">
    <property type="entry name" value="OMP/PagP_B-barrel"/>
</dbReference>
<dbReference type="Proteomes" id="UP000237819">
    <property type="component" value="Unassembled WGS sequence"/>
</dbReference>
<dbReference type="InterPro" id="IPR027385">
    <property type="entry name" value="Beta-barrel_OMP"/>
</dbReference>
<evidence type="ECO:0000256" key="1">
    <source>
        <dbReference type="ARBA" id="ARBA00022729"/>
    </source>
</evidence>
<dbReference type="SUPFAM" id="SSF56925">
    <property type="entry name" value="OMPA-like"/>
    <property type="match status" value="1"/>
</dbReference>
<dbReference type="RefSeq" id="WP_105338869.1">
    <property type="nucleotide sequence ID" value="NZ_PUHZ01000025.1"/>
</dbReference>
<dbReference type="Pfam" id="PF13505">
    <property type="entry name" value="OMP_b-brl"/>
    <property type="match status" value="1"/>
</dbReference>
<feature type="domain" description="Outer membrane protein beta-barrel" evidence="2">
    <location>
        <begin position="144"/>
        <end position="276"/>
    </location>
</feature>
<sequence length="285" mass="32122">MNLPPWNWTATILAGCLAMFSLRGVEAQSPLDGTYEQPILNGIEPLPKTMLEAPTIDGKPDRAYEQVQQSDTWFGRLHSRQFAHRFDFAHQNPDDPSRYIGYGQPLIGTSWRNRPIHADLFGGTIMLQGLIPGEIQQSASFFDGVRLGYDFDHYWGMEARVGFAEGRLVYPTDTTLSGKSQLILLDYSMQFYPWGDATWRPYATFGLGGAILQYDDEFGRSRDQAQISMPFGLGVKYFIHQRISLRFEMLDNLTFGGADAKSANNFSVTAGFEYRFGGSSPGYFR</sequence>
<evidence type="ECO:0000313" key="3">
    <source>
        <dbReference type="EMBL" id="PQO42288.1"/>
    </source>
</evidence>
<comment type="caution">
    <text evidence="3">The sequence shown here is derived from an EMBL/GenBank/DDBJ whole genome shotgun (WGS) entry which is preliminary data.</text>
</comment>
<dbReference type="Gene3D" id="2.40.160.20">
    <property type="match status" value="1"/>
</dbReference>
<name>A0A2S8GCV1_9BACT</name>
<proteinExistence type="predicted"/>
<dbReference type="OrthoDB" id="251906at2"/>
<organism evidence="3 4">
    <name type="scientific">Blastopirellula marina</name>
    <dbReference type="NCBI Taxonomy" id="124"/>
    <lineage>
        <taxon>Bacteria</taxon>
        <taxon>Pseudomonadati</taxon>
        <taxon>Planctomycetota</taxon>
        <taxon>Planctomycetia</taxon>
        <taxon>Pirellulales</taxon>
        <taxon>Pirellulaceae</taxon>
        <taxon>Blastopirellula</taxon>
    </lineage>
</organism>
<gene>
    <name evidence="3" type="ORF">C5Y93_28520</name>
</gene>